<dbReference type="Proteomes" id="UP000444980">
    <property type="component" value="Unassembled WGS sequence"/>
</dbReference>
<reference evidence="2" key="1">
    <citation type="submission" date="2019-06" db="EMBL/GenBank/DDBJ databases">
        <title>Gordonia isolated from sludge of a wastewater treatment plant.</title>
        <authorList>
            <person name="Tamura T."/>
            <person name="Aoyama K."/>
            <person name="Kang Y."/>
            <person name="Saito S."/>
            <person name="Akiyama N."/>
            <person name="Yazawa K."/>
            <person name="Gonoi T."/>
            <person name="Mikami Y."/>
        </authorList>
    </citation>
    <scope>NUCLEOTIDE SEQUENCE [LARGE SCALE GENOMIC DNA]</scope>
    <source>
        <strain evidence="2">NBRC 107697</strain>
    </source>
</reference>
<protein>
    <submittedName>
        <fullName evidence="1">Uncharacterized protein</fullName>
    </submittedName>
</protein>
<name>A0A7I9UW39_9ACTN</name>
<keyword evidence="2" id="KW-1185">Reference proteome</keyword>
<dbReference type="AlphaFoldDB" id="A0A7I9UW39"/>
<dbReference type="EMBL" id="BJOU01000001">
    <property type="protein sequence ID" value="GED96990.1"/>
    <property type="molecule type" value="Genomic_DNA"/>
</dbReference>
<organism evidence="1 2">
    <name type="scientific">Gordonia crocea</name>
    <dbReference type="NCBI Taxonomy" id="589162"/>
    <lineage>
        <taxon>Bacteria</taxon>
        <taxon>Bacillati</taxon>
        <taxon>Actinomycetota</taxon>
        <taxon>Actinomycetes</taxon>
        <taxon>Mycobacteriales</taxon>
        <taxon>Gordoniaceae</taxon>
        <taxon>Gordonia</taxon>
    </lineage>
</organism>
<evidence type="ECO:0000313" key="2">
    <source>
        <dbReference type="Proteomes" id="UP000444980"/>
    </source>
</evidence>
<evidence type="ECO:0000313" key="1">
    <source>
        <dbReference type="EMBL" id="GED96990.1"/>
    </source>
</evidence>
<accession>A0A7I9UW39</accession>
<sequence>MQFSAGSTVMGRPILLVPLTGMPTARSSRPALIGGRRRQVVAEDLVEAAPPSPPRLGGVGLGLGLSGSVLGVRIH</sequence>
<proteinExistence type="predicted"/>
<comment type="caution">
    <text evidence="1">The sequence shown here is derived from an EMBL/GenBank/DDBJ whole genome shotgun (WGS) entry which is preliminary data.</text>
</comment>
<gene>
    <name evidence="1" type="ORF">nbrc107697_10290</name>
</gene>